<dbReference type="GeneID" id="94374461"/>
<evidence type="ECO:0000313" key="6">
    <source>
        <dbReference type="Proteomes" id="UP000824334"/>
    </source>
</evidence>
<evidence type="ECO:0000259" key="4">
    <source>
        <dbReference type="SMART" id="SM01217"/>
    </source>
</evidence>
<dbReference type="RefSeq" id="WP_219353848.1">
    <property type="nucleotide sequence ID" value="NZ_CP080034.1"/>
</dbReference>
<keyword evidence="6" id="KW-1185">Reference proteome</keyword>
<feature type="signal peptide" evidence="3">
    <location>
        <begin position="1"/>
        <end position="21"/>
    </location>
</feature>
<dbReference type="InterPro" id="IPR026891">
    <property type="entry name" value="Fn3-like"/>
</dbReference>
<dbReference type="InterPro" id="IPR050288">
    <property type="entry name" value="Cellulose_deg_GH3"/>
</dbReference>
<keyword evidence="3" id="KW-0732">Signal</keyword>
<feature type="domain" description="Fibronectin type III-like" evidence="4">
    <location>
        <begin position="678"/>
        <end position="743"/>
    </location>
</feature>
<feature type="chain" id="PRO_5045463152" evidence="3">
    <location>
        <begin position="22"/>
        <end position="768"/>
    </location>
</feature>
<comment type="similarity">
    <text evidence="1">Belongs to the glycosyl hydrolase 3 family.</text>
</comment>
<dbReference type="Proteomes" id="UP000824334">
    <property type="component" value="Chromosome"/>
</dbReference>
<evidence type="ECO:0000256" key="3">
    <source>
        <dbReference type="SAM" id="SignalP"/>
    </source>
</evidence>
<dbReference type="PANTHER" id="PTHR42715:SF10">
    <property type="entry name" value="BETA-GLUCOSIDASE"/>
    <property type="match status" value="1"/>
</dbReference>
<dbReference type="InterPro" id="IPR001764">
    <property type="entry name" value="Glyco_hydro_3_N"/>
</dbReference>
<dbReference type="Pfam" id="PF00933">
    <property type="entry name" value="Glyco_hydro_3"/>
    <property type="match status" value="1"/>
</dbReference>
<evidence type="ECO:0000313" key="5">
    <source>
        <dbReference type="EMBL" id="QYC11217.1"/>
    </source>
</evidence>
<dbReference type="PANTHER" id="PTHR42715">
    <property type="entry name" value="BETA-GLUCOSIDASE"/>
    <property type="match status" value="1"/>
</dbReference>
<accession>A0ABX8TKA8</accession>
<evidence type="ECO:0000256" key="1">
    <source>
        <dbReference type="ARBA" id="ARBA00005336"/>
    </source>
</evidence>
<gene>
    <name evidence="5" type="ORF">KWG56_04225</name>
</gene>
<name>A0ABX8TKA8_9CAUL</name>
<sequence length="768" mass="80569">MKLMGILLASTVLVSASPVLAQATARASAQPTQAAAARPWANTALSPDERARLAVAAMTLDEQIQLLRTQSGFGLLSLGVPLPASIPENMRKETPPGALGSAGYVAGVDRLGIPAQQMSDASLGVANLGGILRRGDEATALPASLALASTFNTELAREAGRVVGAEAFAKGFNIQLAGGVNLAREPRNGRNFEYAGEDPLLSGLIIGETIAGIQDKHVVSTIKHYALNNQETGRFVHDARIEEGALRESDLLAFEIANARGRPGSVMCAYNKINGVYACEHPFLLNDVLRNEWSYAGWVMSDWGAVHSMKTALEAGLDQESPQDENYFAGLKAAVESGEISADRVALSAHRILRSLFAVGAIDNVAVKGGAIDQAANAAVAEQVALQGIVLLKNEGGLLPLAATAKKIVVIGGFADRGVLAGGGGSSQVMPYGGSFRDGRGREGISALLAPVYGLSSPLKALQALRPDADIQFDDGSDPARAAALARAADVAIVFATRPEEEGMDAENLLFPFGQDDLIAAVAGANPRTVAVLESGNPTAMPWLSKVGAVLQAWYPGQRGGEAIAKLLTGEVSPSGRLPMTFPASVEQLPRPEIPGFDPTQRTPFGLGKPVAPFGFDMQEGSDVGYRWFERTGAKPLFAFGHGLTYTSFRYANARFNGGADLSATVTLTNTGARAGTEVAQLYAAPPGRTHRLVGWARVELQPGESRTVTVSADPRLLASWYTAASGWRRAGGEYQVYIGRAADAPEGRANVRLNATSQIARTVAGDQ</sequence>
<dbReference type="InterPro" id="IPR002772">
    <property type="entry name" value="Glyco_hydro_3_C"/>
</dbReference>
<protein>
    <submittedName>
        <fullName evidence="5">Beta-glucosidase</fullName>
    </submittedName>
</protein>
<proteinExistence type="inferred from homology"/>
<dbReference type="EMBL" id="CP080034">
    <property type="protein sequence ID" value="QYC11217.1"/>
    <property type="molecule type" value="Genomic_DNA"/>
</dbReference>
<organism evidence="5 6">
    <name type="scientific">Brevundimonas nasdae</name>
    <dbReference type="NCBI Taxonomy" id="172043"/>
    <lineage>
        <taxon>Bacteria</taxon>
        <taxon>Pseudomonadati</taxon>
        <taxon>Pseudomonadota</taxon>
        <taxon>Alphaproteobacteria</taxon>
        <taxon>Caulobacterales</taxon>
        <taxon>Caulobacteraceae</taxon>
        <taxon>Brevundimonas</taxon>
    </lineage>
</organism>
<dbReference type="Pfam" id="PF14310">
    <property type="entry name" value="Fn3-like"/>
    <property type="match status" value="1"/>
</dbReference>
<keyword evidence="2" id="KW-0378">Hydrolase</keyword>
<dbReference type="Pfam" id="PF01915">
    <property type="entry name" value="Glyco_hydro_3_C"/>
    <property type="match status" value="1"/>
</dbReference>
<evidence type="ECO:0000256" key="2">
    <source>
        <dbReference type="ARBA" id="ARBA00022801"/>
    </source>
</evidence>
<dbReference type="SMART" id="SM01217">
    <property type="entry name" value="Fn3_like"/>
    <property type="match status" value="1"/>
</dbReference>
<reference evidence="5 6" key="1">
    <citation type="submission" date="2021-07" db="EMBL/GenBank/DDBJ databases">
        <title>Isolation and characterization of bacteria from a gold mining with a capacity of golden bioaccumulation.</title>
        <authorList>
            <person name="Yang X.J."/>
        </authorList>
    </citation>
    <scope>NUCLEOTIDE SEQUENCE [LARGE SCALE GENOMIC DNA]</scope>
    <source>
        <strain evidence="5 6">Au29</strain>
    </source>
</reference>